<organism evidence="1 2">
    <name type="scientific">Pedobacter westerhofensis</name>
    <dbReference type="NCBI Taxonomy" id="425512"/>
    <lineage>
        <taxon>Bacteria</taxon>
        <taxon>Pseudomonadati</taxon>
        <taxon>Bacteroidota</taxon>
        <taxon>Sphingobacteriia</taxon>
        <taxon>Sphingobacteriales</taxon>
        <taxon>Sphingobacteriaceae</taxon>
        <taxon>Pedobacter</taxon>
    </lineage>
</organism>
<evidence type="ECO:0000313" key="1">
    <source>
        <dbReference type="EMBL" id="SMO88872.1"/>
    </source>
</evidence>
<name>A0A521EXY6_9SPHI</name>
<sequence>MKRKVRVKIPPIKKQCITELPQAATKEEIFINLVVNIIVDKIFDDYEKSNNLHQEIDRQTKQLEH</sequence>
<gene>
    <name evidence="1" type="ORF">SAMN06265348_109304</name>
</gene>
<dbReference type="Proteomes" id="UP000320300">
    <property type="component" value="Unassembled WGS sequence"/>
</dbReference>
<dbReference type="AlphaFoldDB" id="A0A521EXY6"/>
<protein>
    <submittedName>
        <fullName evidence="1">Uncharacterized protein</fullName>
    </submittedName>
</protein>
<evidence type="ECO:0000313" key="2">
    <source>
        <dbReference type="Proteomes" id="UP000320300"/>
    </source>
</evidence>
<reference evidence="1 2" key="1">
    <citation type="submission" date="2017-05" db="EMBL/GenBank/DDBJ databases">
        <authorList>
            <person name="Varghese N."/>
            <person name="Submissions S."/>
        </authorList>
    </citation>
    <scope>NUCLEOTIDE SEQUENCE [LARGE SCALE GENOMIC DNA]</scope>
    <source>
        <strain evidence="1 2">DSM 19036</strain>
    </source>
</reference>
<proteinExistence type="predicted"/>
<dbReference type="EMBL" id="FXTN01000009">
    <property type="protein sequence ID" value="SMO88872.1"/>
    <property type="molecule type" value="Genomic_DNA"/>
</dbReference>
<accession>A0A521EXY6</accession>
<keyword evidence="2" id="KW-1185">Reference proteome</keyword>